<dbReference type="Gene3D" id="3.40.630.30">
    <property type="match status" value="1"/>
</dbReference>
<accession>A0A0S6VWS7</accession>
<organism evidence="2">
    <name type="scientific">Candidatus Moduliflexus flocculans</name>
    <dbReference type="NCBI Taxonomy" id="1499966"/>
    <lineage>
        <taxon>Bacteria</taxon>
        <taxon>Candidatus Moduliflexota</taxon>
        <taxon>Candidatus Moduliflexia</taxon>
        <taxon>Candidatus Moduliflexales</taxon>
        <taxon>Candidatus Moduliflexaceae</taxon>
    </lineage>
</organism>
<dbReference type="EMBL" id="DF820455">
    <property type="protein sequence ID" value="GAK49638.1"/>
    <property type="molecule type" value="Genomic_DNA"/>
</dbReference>
<evidence type="ECO:0000259" key="1">
    <source>
        <dbReference type="Pfam" id="PF13302"/>
    </source>
</evidence>
<dbReference type="Pfam" id="PF13302">
    <property type="entry name" value="Acetyltransf_3"/>
    <property type="match status" value="1"/>
</dbReference>
<name>A0A0S6VWS7_9BACT</name>
<gene>
    <name evidence="2" type="ORF">U14_00861</name>
</gene>
<dbReference type="HOGENOM" id="CLU_2697051_0_0_0"/>
<reference evidence="2" key="1">
    <citation type="journal article" date="2015" name="PeerJ">
        <title>First genomic representation of candidate bacterial phylum KSB3 points to enhanced environmental sensing as a trigger of wastewater bulking.</title>
        <authorList>
            <person name="Sekiguchi Y."/>
            <person name="Ohashi A."/>
            <person name="Parks D.H."/>
            <person name="Yamauchi T."/>
            <person name="Tyson G.W."/>
            <person name="Hugenholtz P."/>
        </authorList>
    </citation>
    <scope>NUCLEOTIDE SEQUENCE [LARGE SCALE GENOMIC DNA]</scope>
</reference>
<dbReference type="InterPro" id="IPR051908">
    <property type="entry name" value="Ribosomal_N-acetyltransferase"/>
</dbReference>
<dbReference type="Proteomes" id="UP000030700">
    <property type="component" value="Unassembled WGS sequence"/>
</dbReference>
<dbReference type="GO" id="GO:0008999">
    <property type="term" value="F:protein-N-terminal-alanine acetyltransferase activity"/>
    <property type="evidence" value="ECO:0007669"/>
    <property type="project" value="TreeGrafter"/>
</dbReference>
<dbReference type="GO" id="GO:0005737">
    <property type="term" value="C:cytoplasm"/>
    <property type="evidence" value="ECO:0007669"/>
    <property type="project" value="TreeGrafter"/>
</dbReference>
<dbReference type="SUPFAM" id="SSF55729">
    <property type="entry name" value="Acyl-CoA N-acyltransferases (Nat)"/>
    <property type="match status" value="1"/>
</dbReference>
<dbReference type="InterPro" id="IPR000182">
    <property type="entry name" value="GNAT_dom"/>
</dbReference>
<evidence type="ECO:0000313" key="3">
    <source>
        <dbReference type="Proteomes" id="UP000030700"/>
    </source>
</evidence>
<dbReference type="PANTHER" id="PTHR43441">
    <property type="entry name" value="RIBOSOMAL-PROTEIN-SERINE ACETYLTRANSFERASE"/>
    <property type="match status" value="1"/>
</dbReference>
<dbReference type="AlphaFoldDB" id="A0A0S6VWS7"/>
<dbReference type="PANTHER" id="PTHR43441:SF12">
    <property type="entry name" value="RIBOSOMAL N-ACETYLTRANSFERASE YDAF-RELATED"/>
    <property type="match status" value="1"/>
</dbReference>
<dbReference type="InterPro" id="IPR016181">
    <property type="entry name" value="Acyl_CoA_acyltransferase"/>
</dbReference>
<evidence type="ECO:0000313" key="2">
    <source>
        <dbReference type="EMBL" id="GAK49638.1"/>
    </source>
</evidence>
<keyword evidence="2" id="KW-0808">Transferase</keyword>
<keyword evidence="3" id="KW-1185">Reference proteome</keyword>
<feature type="domain" description="N-acetyltransferase" evidence="1">
    <location>
        <begin position="1"/>
        <end position="41"/>
    </location>
</feature>
<proteinExistence type="predicted"/>
<dbReference type="GO" id="GO:1990189">
    <property type="term" value="F:protein N-terminal-serine acetyltransferase activity"/>
    <property type="evidence" value="ECO:0007669"/>
    <property type="project" value="TreeGrafter"/>
</dbReference>
<sequence length="73" mass="8329">MTRCVKAMINIGIQELGLKKIEIFCAEGNHRSRAIPERLGFMQEGVIRRAFDLYGECVNLAVYGLLVEEWKAE</sequence>
<protein>
    <submittedName>
        <fullName evidence="2">Ribosomal-protein-serine N-acetyltransferase</fullName>
    </submittedName>
</protein>
<dbReference type="STRING" id="1499966.U14_00861"/>